<keyword evidence="3" id="KW-0540">Nuclease</keyword>
<evidence type="ECO:0000313" key="6">
    <source>
        <dbReference type="Proteomes" id="UP001560293"/>
    </source>
</evidence>
<dbReference type="InterPro" id="IPR011089">
    <property type="entry name" value="GmrSD_C"/>
</dbReference>
<feature type="region of interest" description="Disordered" evidence="1">
    <location>
        <begin position="1"/>
        <end position="25"/>
    </location>
</feature>
<evidence type="ECO:0000313" key="4">
    <source>
        <dbReference type="EMBL" id="TCW24699.1"/>
    </source>
</evidence>
<dbReference type="Proteomes" id="UP000295805">
    <property type="component" value="Unassembled WGS sequence"/>
</dbReference>
<keyword evidence="3" id="KW-0378">Hydrolase</keyword>
<dbReference type="EMBL" id="SMCX01000006">
    <property type="protein sequence ID" value="TCW24699.1"/>
    <property type="molecule type" value="Genomic_DNA"/>
</dbReference>
<dbReference type="PANTHER" id="PTHR24094">
    <property type="entry name" value="SECRETED PROTEIN"/>
    <property type="match status" value="1"/>
</dbReference>
<keyword evidence="6" id="KW-1185">Reference proteome</keyword>
<name>A0A4R3ZVR1_9ACTN</name>
<dbReference type="PANTHER" id="PTHR24094:SF15">
    <property type="entry name" value="AMP-DEPENDENT SYNTHETASE_LIGASE DOMAIN-CONTAINING PROTEIN-RELATED"/>
    <property type="match status" value="1"/>
</dbReference>
<dbReference type="Proteomes" id="UP001560293">
    <property type="component" value="Unassembled WGS sequence"/>
</dbReference>
<keyword evidence="3" id="KW-0255">Endonuclease</keyword>
<dbReference type="EMBL" id="JBFTEZ010000002">
    <property type="protein sequence ID" value="MEX6465805.1"/>
    <property type="molecule type" value="Genomic_DNA"/>
</dbReference>
<dbReference type="GO" id="GO:0004519">
    <property type="term" value="F:endonuclease activity"/>
    <property type="evidence" value="ECO:0007669"/>
    <property type="project" value="UniProtKB-KW"/>
</dbReference>
<evidence type="ECO:0000313" key="5">
    <source>
        <dbReference type="Proteomes" id="UP000295805"/>
    </source>
</evidence>
<evidence type="ECO:0000256" key="1">
    <source>
        <dbReference type="SAM" id="MobiDB-lite"/>
    </source>
</evidence>
<proteinExistence type="predicted"/>
<comment type="caution">
    <text evidence="4">The sequence shown here is derived from an EMBL/GenBank/DDBJ whole genome shotgun (WGS) entry which is preliminary data.</text>
</comment>
<dbReference type="Pfam" id="PF07510">
    <property type="entry name" value="GmrSD_C"/>
    <property type="match status" value="1"/>
</dbReference>
<organism evidence="4 5">
    <name type="scientific">Dietzia cinnamea</name>
    <dbReference type="NCBI Taxonomy" id="321318"/>
    <lineage>
        <taxon>Bacteria</taxon>
        <taxon>Bacillati</taxon>
        <taxon>Actinomycetota</taxon>
        <taxon>Actinomycetes</taxon>
        <taxon>Mycobacteriales</taxon>
        <taxon>Dietziaceae</taxon>
        <taxon>Dietzia</taxon>
    </lineage>
</organism>
<sequence length="267" mass="27957">MIRRVRQWSSARAAAGPWPPRRRRTTARARVVPPLAPRALALASAVVVAAIVVARLGQPPDSAPGSPPRQSVLALLETVRVVDAREPVPGYDRECSGASACVFGPAWSDTTEAPGSGNGCSTRHDVLARDLRGGTPVPGSPCERAGGVLVDPYTGRTVDVGVTGLRGIHIDHVYPLSAAWDLGASAWPSSQRAAFANDVDHNLLAVTAAVNTGKSDSTPADWLPPDPARHCFYASRYLTAATVYGLPVTKADHAALADAARRCPAGR</sequence>
<feature type="domain" description="GmrSD restriction endonucleases C-terminal" evidence="2">
    <location>
        <begin position="168"/>
        <end position="258"/>
    </location>
</feature>
<gene>
    <name evidence="3" type="ORF">AB6N35_15945</name>
    <name evidence="4" type="ORF">EDD19_106155</name>
</gene>
<evidence type="ECO:0000313" key="3">
    <source>
        <dbReference type="EMBL" id="MEX6465805.1"/>
    </source>
</evidence>
<reference evidence="6" key="2">
    <citation type="submission" date="2024-07" db="EMBL/GenBank/DDBJ databases">
        <title>Pseudomonas strain that inhibits Aeromonas fish pathogens.</title>
        <authorList>
            <person name="Wildschutte H."/>
        </authorList>
    </citation>
    <scope>NUCLEOTIDE SEQUENCE [LARGE SCALE GENOMIC DNA]</scope>
    <source>
        <strain evidence="6">n60</strain>
    </source>
</reference>
<dbReference type="AlphaFoldDB" id="A0A4R3ZVR1"/>
<reference evidence="3" key="3">
    <citation type="submission" date="2024-07" db="EMBL/GenBank/DDBJ databases">
        <authorList>
            <person name="Wildschutte H."/>
        </authorList>
    </citation>
    <scope>NUCLEOTIDE SEQUENCE</scope>
    <source>
        <strain evidence="3">N60</strain>
    </source>
</reference>
<evidence type="ECO:0000259" key="2">
    <source>
        <dbReference type="Pfam" id="PF07510"/>
    </source>
</evidence>
<reference evidence="4 5" key="1">
    <citation type="submission" date="2019-03" db="EMBL/GenBank/DDBJ databases">
        <title>Root nodule microbial communities of legume samples collected from USA, Mexico and Botswana.</title>
        <authorList>
            <person name="Hirsch A."/>
        </authorList>
    </citation>
    <scope>NUCLEOTIDE SEQUENCE [LARGE SCALE GENOMIC DNA]</scope>
    <source>
        <strain evidence="4 5">55</strain>
    </source>
</reference>
<protein>
    <submittedName>
        <fullName evidence="3">HNH endonuclease family protein</fullName>
    </submittedName>
    <submittedName>
        <fullName evidence="4">Uncharacterized protein DUF1524</fullName>
    </submittedName>
</protein>
<accession>A0A4R3ZVR1</accession>